<reference evidence="3" key="1">
    <citation type="submission" date="2016-12" db="EMBL/GenBank/DDBJ databases">
        <authorList>
            <person name="Varghese N."/>
            <person name="Submissions S."/>
        </authorList>
    </citation>
    <scope>NUCLEOTIDE SEQUENCE [LARGE SCALE GENOMIC DNA]</scope>
    <source>
        <strain evidence="3">DSM 25035</strain>
    </source>
</reference>
<dbReference type="RefSeq" id="WP_073573550.1">
    <property type="nucleotide sequence ID" value="NZ_FRXN01000007.1"/>
</dbReference>
<proteinExistence type="predicted"/>
<dbReference type="Proteomes" id="UP000184609">
    <property type="component" value="Unassembled WGS sequence"/>
</dbReference>
<dbReference type="OrthoDB" id="1436925at2"/>
<name>A0A1M7ZK44_9BACT</name>
<sequence length="140" mass="16172">MKRSIPFFILTMIVFLNSCGPNLKEENRKLREEVVGVHDEVMPMMGKIKSLEKKALDQVKELESEESIDTLKVQTLKAVAYDLDQAYEAMFDWMHQYESEDGDRTAEVVKADLEEQMVKVTKVNEQMKAALEKAEKELNN</sequence>
<dbReference type="STRING" id="1073327.SAMN04488108_3946"/>
<protein>
    <recommendedName>
        <fullName evidence="4">Viral A-type inclusion protein</fullName>
    </recommendedName>
</protein>
<gene>
    <name evidence="2" type="ORF">SAMN04488108_3946</name>
</gene>
<evidence type="ECO:0000313" key="3">
    <source>
        <dbReference type="Proteomes" id="UP000184609"/>
    </source>
</evidence>
<organism evidence="2 3">
    <name type="scientific">Algoriphagus zhangzhouensis</name>
    <dbReference type="NCBI Taxonomy" id="1073327"/>
    <lineage>
        <taxon>Bacteria</taxon>
        <taxon>Pseudomonadati</taxon>
        <taxon>Bacteroidota</taxon>
        <taxon>Cytophagia</taxon>
        <taxon>Cytophagales</taxon>
        <taxon>Cyclobacteriaceae</taxon>
        <taxon>Algoriphagus</taxon>
    </lineage>
</organism>
<evidence type="ECO:0008006" key="4">
    <source>
        <dbReference type="Google" id="ProtNLM"/>
    </source>
</evidence>
<feature type="coiled-coil region" evidence="1">
    <location>
        <begin position="110"/>
        <end position="140"/>
    </location>
</feature>
<evidence type="ECO:0000256" key="1">
    <source>
        <dbReference type="SAM" id="Coils"/>
    </source>
</evidence>
<keyword evidence="1" id="KW-0175">Coiled coil</keyword>
<dbReference type="AlphaFoldDB" id="A0A1M7ZK44"/>
<evidence type="ECO:0000313" key="2">
    <source>
        <dbReference type="EMBL" id="SHO65263.1"/>
    </source>
</evidence>
<dbReference type="EMBL" id="FRXN01000007">
    <property type="protein sequence ID" value="SHO65263.1"/>
    <property type="molecule type" value="Genomic_DNA"/>
</dbReference>
<keyword evidence="3" id="KW-1185">Reference proteome</keyword>
<accession>A0A1M7ZK44</accession>